<name>A0A4Y2MB22_ARAVE</name>
<proteinExistence type="predicted"/>
<dbReference type="EMBL" id="BGPR01006919">
    <property type="protein sequence ID" value="GBN22906.1"/>
    <property type="molecule type" value="Genomic_DNA"/>
</dbReference>
<organism evidence="1 2">
    <name type="scientific">Araneus ventricosus</name>
    <name type="common">Orbweaver spider</name>
    <name type="synonym">Epeira ventricosa</name>
    <dbReference type="NCBI Taxonomy" id="182803"/>
    <lineage>
        <taxon>Eukaryota</taxon>
        <taxon>Metazoa</taxon>
        <taxon>Ecdysozoa</taxon>
        <taxon>Arthropoda</taxon>
        <taxon>Chelicerata</taxon>
        <taxon>Arachnida</taxon>
        <taxon>Araneae</taxon>
        <taxon>Araneomorphae</taxon>
        <taxon>Entelegynae</taxon>
        <taxon>Araneoidea</taxon>
        <taxon>Araneidae</taxon>
        <taxon>Araneus</taxon>
    </lineage>
</organism>
<evidence type="ECO:0000313" key="2">
    <source>
        <dbReference type="Proteomes" id="UP000499080"/>
    </source>
</evidence>
<sequence>MHDHGHDPRPPIHPLGLESTRMDGYENAWNLLSSLLKDWNCVFLFFFLNNILSYNRSGPENDFPMGNGPDRGARSPRQCNEIGLKFSLDYYLSTTVEYPVQKFSPTVGPWPIPVPHLASRLVDRDVGC</sequence>
<accession>A0A4Y2MB22</accession>
<dbReference type="Proteomes" id="UP000499080">
    <property type="component" value="Unassembled WGS sequence"/>
</dbReference>
<dbReference type="AlphaFoldDB" id="A0A4Y2MB22"/>
<gene>
    <name evidence="1" type="ORF">AVEN_142012_1</name>
</gene>
<keyword evidence="2" id="KW-1185">Reference proteome</keyword>
<comment type="caution">
    <text evidence="1">The sequence shown here is derived from an EMBL/GenBank/DDBJ whole genome shotgun (WGS) entry which is preliminary data.</text>
</comment>
<evidence type="ECO:0000313" key="1">
    <source>
        <dbReference type="EMBL" id="GBN22906.1"/>
    </source>
</evidence>
<reference evidence="1 2" key="1">
    <citation type="journal article" date="2019" name="Sci. Rep.">
        <title>Orb-weaving spider Araneus ventricosus genome elucidates the spidroin gene catalogue.</title>
        <authorList>
            <person name="Kono N."/>
            <person name="Nakamura H."/>
            <person name="Ohtoshi R."/>
            <person name="Moran D.A.P."/>
            <person name="Shinohara A."/>
            <person name="Yoshida Y."/>
            <person name="Fujiwara M."/>
            <person name="Mori M."/>
            <person name="Tomita M."/>
            <person name="Arakawa K."/>
        </authorList>
    </citation>
    <scope>NUCLEOTIDE SEQUENCE [LARGE SCALE GENOMIC DNA]</scope>
</reference>
<protein>
    <submittedName>
        <fullName evidence="1">Uncharacterized protein</fullName>
    </submittedName>
</protein>